<organism evidence="1 2">
    <name type="scientific">Pythium oligandrum</name>
    <name type="common">Mycoparasitic fungus</name>
    <dbReference type="NCBI Taxonomy" id="41045"/>
    <lineage>
        <taxon>Eukaryota</taxon>
        <taxon>Sar</taxon>
        <taxon>Stramenopiles</taxon>
        <taxon>Oomycota</taxon>
        <taxon>Peronosporomycetes</taxon>
        <taxon>Pythiales</taxon>
        <taxon>Pythiaceae</taxon>
        <taxon>Pythium</taxon>
    </lineage>
</organism>
<dbReference type="InterPro" id="IPR052050">
    <property type="entry name" value="SecEffector_AnkRepeat"/>
</dbReference>
<dbReference type="PANTHER" id="PTHR46586">
    <property type="entry name" value="ANKYRIN REPEAT-CONTAINING PROTEIN"/>
    <property type="match status" value="1"/>
</dbReference>
<comment type="caution">
    <text evidence="1">The sequence shown here is derived from an EMBL/GenBank/DDBJ whole genome shotgun (WGS) entry which is preliminary data.</text>
</comment>
<name>A0A8K1C8K3_PYTOL</name>
<dbReference type="SUPFAM" id="SSF140860">
    <property type="entry name" value="Pseudo ankyrin repeat-like"/>
    <property type="match status" value="1"/>
</dbReference>
<dbReference type="Proteomes" id="UP000794436">
    <property type="component" value="Unassembled WGS sequence"/>
</dbReference>
<dbReference type="EMBL" id="SPLM01000111">
    <property type="protein sequence ID" value="TMW58552.1"/>
    <property type="molecule type" value="Genomic_DNA"/>
</dbReference>
<proteinExistence type="predicted"/>
<gene>
    <name evidence="1" type="ORF">Poli38472_010111</name>
</gene>
<protein>
    <recommendedName>
        <fullName evidence="3">Ankyrin repeat-containing domain</fullName>
    </recommendedName>
</protein>
<reference evidence="1" key="1">
    <citation type="submission" date="2019-03" db="EMBL/GenBank/DDBJ databases">
        <title>Long read genome sequence of the mycoparasitic Pythium oligandrum ATCC 38472 isolated from sugarbeet rhizosphere.</title>
        <authorList>
            <person name="Gaulin E."/>
        </authorList>
    </citation>
    <scope>NUCLEOTIDE SEQUENCE</scope>
    <source>
        <strain evidence="1">ATCC 38472_TT</strain>
    </source>
</reference>
<dbReference type="Gene3D" id="1.25.40.20">
    <property type="entry name" value="Ankyrin repeat-containing domain"/>
    <property type="match status" value="1"/>
</dbReference>
<evidence type="ECO:0000313" key="2">
    <source>
        <dbReference type="Proteomes" id="UP000794436"/>
    </source>
</evidence>
<dbReference type="PANTHER" id="PTHR46586:SF3">
    <property type="entry name" value="ANKYRIN REPEAT-CONTAINING PROTEIN"/>
    <property type="match status" value="1"/>
</dbReference>
<sequence length="799" mass="91354">MTTKIAAFVALAEEGWFLRQFVPLLTHEDAICLVLMATESGFASFRHALLYNALPIAPISTQELLDYVAEPGWWSLLAVLPRDGQAKQRKNELLTPSDFDATPLVQCQRIQRHCAHKFSPDVMYAAVRRGVLEEVKWLDGCTEYAAENAALFAAEARHLDVVQWILDQCKHVMYGFQTLLRQEDSALSMICWKFHGSVYCASAEEGLFPSQPSTSTGDQYPLLDVVAKRGDLELLRRVHNDPIGATMCTFRAMCNAAGQGHVAVMQWLHEHRSEHRDKVTEVLTAAAEGDQAAAMEWLHQHYELKDSVAAAYKKTIRSRKFNAMRWLIEHFRSVVSRLEPVRLHEVSSAPLDVIQMCLDVHGLSAGLPFMCAALRCGNSKVARWVAGEDNEQMTLTQVTGEALHCAAVEGGNLELVRWCVEELSAWSDDAIRQAPLKGDISLVKYLCEETLERLRLSNITSDEQDQQLQSIGDEVLVSAVRSGSLQLVRWCIEYLEAWNIAAFKWAKWRKNTSILEYLVTTAHERAGTDDSVVGEMNQVLNRDILVDLFNFRAPKTEIIELILKNCPRSEHDTLARPLFRSSWYPSHRPWRTFRKMLQYQPLHFLRIYKMPQWTVRYGSVDDLLRLEAIKHPELLTKKTLESILEFSRDESVMSWFLARCDWSMIGFRVIDWAAKYNCIQLLELLKNAMMSGQAQRLTFDKDNFQIKFMGTVIWSAIKNDQVAVLDWVNRQGHPDQVKERMWRFSLASSAARHGRLVSVLWLQENSKVSGDKMQELMEISARYGQLQCLQGLIRRFQTS</sequence>
<evidence type="ECO:0000313" key="1">
    <source>
        <dbReference type="EMBL" id="TMW58552.1"/>
    </source>
</evidence>
<dbReference type="SUPFAM" id="SSF48403">
    <property type="entry name" value="Ankyrin repeat"/>
    <property type="match status" value="1"/>
</dbReference>
<evidence type="ECO:0008006" key="3">
    <source>
        <dbReference type="Google" id="ProtNLM"/>
    </source>
</evidence>
<keyword evidence="2" id="KW-1185">Reference proteome</keyword>
<dbReference type="InterPro" id="IPR036770">
    <property type="entry name" value="Ankyrin_rpt-contain_sf"/>
</dbReference>
<accession>A0A8K1C8K3</accession>
<dbReference type="OrthoDB" id="94960at2759"/>
<dbReference type="AlphaFoldDB" id="A0A8K1C8K3"/>